<feature type="compositionally biased region" description="Low complexity" evidence="3">
    <location>
        <begin position="762"/>
        <end position="777"/>
    </location>
</feature>
<feature type="compositionally biased region" description="Low complexity" evidence="3">
    <location>
        <begin position="146"/>
        <end position="160"/>
    </location>
</feature>
<dbReference type="InterPro" id="IPR018247">
    <property type="entry name" value="EF_Hand_1_Ca_BS"/>
</dbReference>
<dbReference type="GO" id="GO:0000159">
    <property type="term" value="C:protein phosphatase type 2A complex"/>
    <property type="evidence" value="ECO:0007669"/>
    <property type="project" value="TreeGrafter"/>
</dbReference>
<dbReference type="InterPro" id="IPR002048">
    <property type="entry name" value="EF_hand_dom"/>
</dbReference>
<dbReference type="InterPro" id="IPR041534">
    <property type="entry name" value="EF-hand_13"/>
</dbReference>
<dbReference type="PROSITE" id="PS50222">
    <property type="entry name" value="EF_HAND_2"/>
    <property type="match status" value="1"/>
</dbReference>
<gene>
    <name evidence="5" type="ORF">CDCA_CDCA08G2291</name>
</gene>
<evidence type="ECO:0000259" key="4">
    <source>
        <dbReference type="PROSITE" id="PS50222"/>
    </source>
</evidence>
<keyword evidence="2" id="KW-0106">Calcium</keyword>
<dbReference type="Proteomes" id="UP001301350">
    <property type="component" value="Unassembled WGS sequence"/>
</dbReference>
<dbReference type="GO" id="GO:0005509">
    <property type="term" value="F:calcium ion binding"/>
    <property type="evidence" value="ECO:0007669"/>
    <property type="project" value="InterPro"/>
</dbReference>
<dbReference type="Pfam" id="PF13499">
    <property type="entry name" value="EF-hand_7"/>
    <property type="match status" value="1"/>
</dbReference>
<evidence type="ECO:0000256" key="3">
    <source>
        <dbReference type="SAM" id="MobiDB-lite"/>
    </source>
</evidence>
<protein>
    <recommendedName>
        <fullName evidence="4">EF-hand domain-containing protein</fullName>
    </recommendedName>
</protein>
<dbReference type="SUPFAM" id="SSF47473">
    <property type="entry name" value="EF-hand"/>
    <property type="match status" value="1"/>
</dbReference>
<comment type="caution">
    <text evidence="5">The sequence shown here is derived from an EMBL/GenBank/DDBJ whole genome shotgun (WGS) entry which is preliminary data.</text>
</comment>
<dbReference type="PROSITE" id="PS00018">
    <property type="entry name" value="EF_HAND_1"/>
    <property type="match status" value="1"/>
</dbReference>
<proteinExistence type="predicted"/>
<feature type="domain" description="EF-hand" evidence="4">
    <location>
        <begin position="590"/>
        <end position="625"/>
    </location>
</feature>
<keyword evidence="6" id="KW-1185">Reference proteome</keyword>
<name>A0AAV9IVY7_CYACA</name>
<dbReference type="AlphaFoldDB" id="A0AAV9IVY7"/>
<evidence type="ECO:0000313" key="6">
    <source>
        <dbReference type="Proteomes" id="UP001301350"/>
    </source>
</evidence>
<organism evidence="5 6">
    <name type="scientific">Cyanidium caldarium</name>
    <name type="common">Red alga</name>
    <dbReference type="NCBI Taxonomy" id="2771"/>
    <lineage>
        <taxon>Eukaryota</taxon>
        <taxon>Rhodophyta</taxon>
        <taxon>Bangiophyceae</taxon>
        <taxon>Cyanidiales</taxon>
        <taxon>Cyanidiaceae</taxon>
        <taxon>Cyanidium</taxon>
    </lineage>
</organism>
<accession>A0AAV9IVY7</accession>
<dbReference type="FunFam" id="1.10.238.10:FF:000025">
    <property type="entry name" value="serine/threonine-protein phosphatase 2A regulatory subunit B'' subunit alpha"/>
    <property type="match status" value="1"/>
</dbReference>
<dbReference type="PANTHER" id="PTHR14095">
    <property type="entry name" value="PHOSPHATASE 2A REGULATORY SUBUNIT-RELATED"/>
    <property type="match status" value="1"/>
</dbReference>
<keyword evidence="1" id="KW-0479">Metal-binding</keyword>
<feature type="region of interest" description="Disordered" evidence="3">
    <location>
        <begin position="757"/>
        <end position="783"/>
    </location>
</feature>
<feature type="region of interest" description="Disordered" evidence="3">
    <location>
        <begin position="1"/>
        <end position="53"/>
    </location>
</feature>
<reference evidence="5 6" key="1">
    <citation type="submission" date="2022-07" db="EMBL/GenBank/DDBJ databases">
        <title>Genome-wide signatures of adaptation to extreme environments.</title>
        <authorList>
            <person name="Cho C.H."/>
            <person name="Yoon H.S."/>
        </authorList>
    </citation>
    <scope>NUCLEOTIDE SEQUENCE [LARGE SCALE GENOMIC DNA]</scope>
    <source>
        <strain evidence="5 6">DBV 063 E5</strain>
    </source>
</reference>
<sequence length="783" mass="86357">MNGDAGPLADGGRPGVSADGVHCREGGGGGGGDDDDDDRAATSDSDCALERSPSRSPFRASLWVQAGTAASPESVAVALPEPVCVQLSDVQLQSRCRLEELFTRWLSVAEVPAQILHMATKLAETGTLADDEVELAPPKPSTSRLGRASAGSATTTGTPRAVVSGRALDRDDGERAQSPLAAYEEHATLSLPQSPVSNYMRLRGMFLELPHLREGEALLDDAAVVPSADAACSASPTQVDAVAASPPCEERAAAPMRTRSGRAAAAAAALSSAGTKTGIATVSIPRFYFPCGKTPDSLQRAEDELRAIEATFRRVGTGLGQRETVELILDVVGLPSFFSVVIFERLLERQKRQRQASVTDRLAERTVDRATFLQWYREACAGFDKHARLFHALLDSRQPTEAHTPPPSHTGSVNGDDEHRLEAKHARHARDYLVPSDFRPFIEALLATHPGLQFLQSTPEFQHRYAETAVERIFYALNRPEGRIYLADLRHHRVIDTLMEVDEEDDINVERRFLSYEHFYVLYCRFWELDTDHDLMVDREDLLRYGGHALTYRVVERIFSGRGRPLDCKYAGHMSYTDFIWFALSEEDKSSDTALDYWFRCVDGDGDGIITLHDVDWLYSEQLHRMECLGHEPVASEDILCQLLDMLSPHMNPPLITKATLRASRLQSNFFNTLFNLNKFIALESRDPALIRQEHATPELNDWDRFAAIEYLRLSAEDGDDTDNEESNSAVMRLAGSTGNSMAAGDELDMMHVWHATDMEASSGHSPSSSSSSSSFSGLEAPF</sequence>
<dbReference type="CDD" id="cd21504">
    <property type="entry name" value="PPP2R3A_B-like"/>
    <property type="match status" value="1"/>
</dbReference>
<dbReference type="Gene3D" id="1.10.238.230">
    <property type="match status" value="1"/>
</dbReference>
<dbReference type="Gene3D" id="1.10.238.220">
    <property type="match status" value="1"/>
</dbReference>
<evidence type="ECO:0000256" key="2">
    <source>
        <dbReference type="ARBA" id="ARBA00022837"/>
    </source>
</evidence>
<dbReference type="GO" id="GO:0019888">
    <property type="term" value="F:protein phosphatase regulator activity"/>
    <property type="evidence" value="ECO:0007669"/>
    <property type="project" value="TreeGrafter"/>
</dbReference>
<dbReference type="InterPro" id="IPR011992">
    <property type="entry name" value="EF-hand-dom_pair"/>
</dbReference>
<dbReference type="Gene3D" id="1.10.238.10">
    <property type="entry name" value="EF-hand"/>
    <property type="match status" value="1"/>
</dbReference>
<evidence type="ECO:0000256" key="1">
    <source>
        <dbReference type="ARBA" id="ARBA00022723"/>
    </source>
</evidence>
<feature type="region of interest" description="Disordered" evidence="3">
    <location>
        <begin position="135"/>
        <end position="160"/>
    </location>
</feature>
<evidence type="ECO:0000313" key="5">
    <source>
        <dbReference type="EMBL" id="KAK4536266.1"/>
    </source>
</evidence>
<dbReference type="EMBL" id="JANCYW010000008">
    <property type="protein sequence ID" value="KAK4536266.1"/>
    <property type="molecule type" value="Genomic_DNA"/>
</dbReference>
<dbReference type="Pfam" id="PF17958">
    <property type="entry name" value="EF-hand_13"/>
    <property type="match status" value="1"/>
</dbReference>
<dbReference type="PANTHER" id="PTHR14095:SF0">
    <property type="entry name" value="MIP22305P"/>
    <property type="match status" value="1"/>
</dbReference>